<feature type="binding site" evidence="14">
    <location>
        <position position="445"/>
    </location>
    <ligand>
        <name>Zn(2+)</name>
        <dbReference type="ChEBI" id="CHEBI:29105"/>
        <label>2</label>
    </ligand>
</feature>
<dbReference type="CDD" id="cd16012">
    <property type="entry name" value="ALP"/>
    <property type="match status" value="1"/>
</dbReference>
<feature type="binding site" evidence="14">
    <location>
        <position position="404"/>
    </location>
    <ligand>
        <name>Zn(2+)</name>
        <dbReference type="ChEBI" id="CHEBI:29105"/>
        <label>2</label>
    </ligand>
</feature>
<keyword evidence="6 14" id="KW-0479">Metal-binding</keyword>
<keyword evidence="12" id="KW-0449">Lipoprotein</keyword>
<keyword evidence="17" id="KW-1133">Transmembrane helix</keyword>
<evidence type="ECO:0000256" key="10">
    <source>
        <dbReference type="ARBA" id="ARBA00023136"/>
    </source>
</evidence>
<keyword evidence="19" id="KW-1185">Reference proteome</keyword>
<feature type="binding site" evidence="14">
    <location>
        <position position="522"/>
    </location>
    <ligand>
        <name>Zn(2+)</name>
        <dbReference type="ChEBI" id="CHEBI:29105"/>
        <label>2</label>
    </ligand>
</feature>
<protein>
    <recommendedName>
        <fullName evidence="3 16">Alkaline phosphatase</fullName>
        <ecNumber evidence="3 16">3.1.3.1</ecNumber>
    </recommendedName>
</protein>
<dbReference type="GO" id="GO:0046872">
    <property type="term" value="F:metal ion binding"/>
    <property type="evidence" value="ECO:0007669"/>
    <property type="project" value="UniProtKB-KW"/>
</dbReference>
<dbReference type="PANTHER" id="PTHR11596">
    <property type="entry name" value="ALKALINE PHOSPHATASE"/>
    <property type="match status" value="1"/>
</dbReference>
<feature type="binding site" evidence="14">
    <location>
        <position position="124"/>
    </location>
    <ligand>
        <name>Zn(2+)</name>
        <dbReference type="ChEBI" id="CHEBI:29105"/>
        <label>2</label>
    </ligand>
</feature>
<reference evidence="18 19" key="1">
    <citation type="submission" date="2015-12" db="EMBL/GenBank/DDBJ databases">
        <title>The genome of Folsomia candida.</title>
        <authorList>
            <person name="Faddeeva A."/>
            <person name="Derks M.F."/>
            <person name="Anvar Y."/>
            <person name="Smit S."/>
            <person name="Van Straalen N."/>
            <person name="Roelofs D."/>
        </authorList>
    </citation>
    <scope>NUCLEOTIDE SEQUENCE [LARGE SCALE GENOMIC DNA]</scope>
    <source>
        <strain evidence="18 19">VU population</strain>
        <tissue evidence="18">Whole body</tissue>
    </source>
</reference>
<keyword evidence="5" id="KW-0336">GPI-anchor</keyword>
<dbReference type="FunFam" id="3.40.720.10:FF:000008">
    <property type="entry name" value="Alkaline phosphatase"/>
    <property type="match status" value="1"/>
</dbReference>
<dbReference type="InterPro" id="IPR017850">
    <property type="entry name" value="Alkaline_phosphatase_core_sf"/>
</dbReference>
<evidence type="ECO:0000256" key="16">
    <source>
        <dbReference type="RuleBase" id="RU003947"/>
    </source>
</evidence>
<dbReference type="STRING" id="158441.A0A226DND0"/>
<evidence type="ECO:0000256" key="2">
    <source>
        <dbReference type="ARBA" id="ARBA00005984"/>
    </source>
</evidence>
<comment type="subcellular location">
    <subcellularLocation>
        <location evidence="1">Cell membrane</location>
        <topology evidence="1">Lipid-anchor</topology>
        <topology evidence="1">GPI-anchor</topology>
    </subcellularLocation>
</comment>
<keyword evidence="11" id="KW-0325">Glycoprotein</keyword>
<comment type="catalytic activity">
    <reaction evidence="16">
        <text>a phosphate monoester + H2O = an alcohol + phosphate</text>
        <dbReference type="Rhea" id="RHEA:15017"/>
        <dbReference type="ChEBI" id="CHEBI:15377"/>
        <dbReference type="ChEBI" id="CHEBI:30879"/>
        <dbReference type="ChEBI" id="CHEBI:43474"/>
        <dbReference type="ChEBI" id="CHEBI:67140"/>
        <dbReference type="EC" id="3.1.3.1"/>
    </reaction>
</comment>
<comment type="cofactor">
    <cofactor evidence="14">
        <name>Mg(2+)</name>
        <dbReference type="ChEBI" id="CHEBI:18420"/>
    </cofactor>
    <text evidence="14">Binds 1 Mg(2+) ion.</text>
</comment>
<evidence type="ECO:0000256" key="9">
    <source>
        <dbReference type="ARBA" id="ARBA00022842"/>
    </source>
</evidence>
<evidence type="ECO:0000256" key="6">
    <source>
        <dbReference type="ARBA" id="ARBA00022723"/>
    </source>
</evidence>
<dbReference type="OMA" id="FAFEQFP"/>
<dbReference type="SMART" id="SM00098">
    <property type="entry name" value="alkPPc"/>
    <property type="match status" value="1"/>
</dbReference>
<dbReference type="GO" id="GO:0004035">
    <property type="term" value="F:alkaline phosphatase activity"/>
    <property type="evidence" value="ECO:0007669"/>
    <property type="project" value="UniProtKB-EC"/>
</dbReference>
<evidence type="ECO:0000313" key="18">
    <source>
        <dbReference type="EMBL" id="OXA46354.1"/>
    </source>
</evidence>
<sequence>MVYIIRYQSGSGSVIISTIVSFFMDLILIKMQRSISIWQFCIFFAILASLGESHRLEGRVSEEEREKLMHPRHDYSKFRETKQDPLPIEDVNYWKSDAQDRLQKKLLAKPIEGIAKNVIFNLGDGMSVPTVTAARIFKGQKVDDKPSFGEESELHMDSFPFTGASKTYCVDGQVADSACSATAYLSGVKANDGTIGVTSNVLRRNCQAQANSTNHVHSALAWAQAAGKSTGVVTTTRVTHASPAGCYAHIADRDWENDGKVEEDLQDPKVCPDIATQLIMSDPGRKINVILGGGRSHFTPTTTRDPEFETVFGYRNDNVNLIEEWVASKNDSKASYVWGRDQLLSLDDDTEFVLGLFNPSHVAYYDLQAEQNDPSLEEMVEAAIKILSKNPNGFFLFVEGGRIDHAHHDNMIHRSLRETVEFDKAIKKGDDLTNDSDTLIVVTSDHAHVMYFAGYPERGNDILRYSDEMAYDGLPYATLGYGNGPGQSWLDETGTRRNITNDNVENPGYQTPAPVPNGSETHGGDDVLIFAKGPFAHLLTGVHQQSYIPHVVGFAACMGDGIKSDYCTGKSSAERNMSGFFSLIVILTLLFNKLY</sequence>
<feature type="binding site" evidence="14">
    <location>
        <position position="124"/>
    </location>
    <ligand>
        <name>Mg(2+)</name>
        <dbReference type="ChEBI" id="CHEBI:18420"/>
    </ligand>
</feature>
<keyword evidence="7 16" id="KW-0378">Hydrolase</keyword>
<evidence type="ECO:0000256" key="17">
    <source>
        <dbReference type="SAM" id="Phobius"/>
    </source>
</evidence>
<comment type="caution">
    <text evidence="18">The sequence shown here is derived from an EMBL/GenBank/DDBJ whole genome shotgun (WGS) entry which is preliminary data.</text>
</comment>
<keyword evidence="9 14" id="KW-0460">Magnesium</keyword>
<evidence type="ECO:0000256" key="13">
    <source>
        <dbReference type="PIRSR" id="PIRSR601952-1"/>
    </source>
</evidence>
<accession>A0A226DND0</accession>
<evidence type="ECO:0000256" key="1">
    <source>
        <dbReference type="ARBA" id="ARBA00004609"/>
    </source>
</evidence>
<feature type="transmembrane region" description="Helical" evidence="17">
    <location>
        <begin position="12"/>
        <end position="28"/>
    </location>
</feature>
<keyword evidence="10 17" id="KW-0472">Membrane</keyword>
<feature type="binding site" evidence="14">
    <location>
        <position position="408"/>
    </location>
    <ligand>
        <name>Zn(2+)</name>
        <dbReference type="ChEBI" id="CHEBI:29105"/>
        <label>2</label>
    </ligand>
</feature>
<dbReference type="GO" id="GO:0005886">
    <property type="term" value="C:plasma membrane"/>
    <property type="evidence" value="ECO:0007669"/>
    <property type="project" value="UniProtKB-SubCell"/>
</dbReference>
<name>A0A226DND0_FOLCA</name>
<comment type="cofactor">
    <cofactor evidence="14">
        <name>Zn(2+)</name>
        <dbReference type="ChEBI" id="CHEBI:29105"/>
    </cofactor>
    <text evidence="14">Binds 2 Zn(2+) ions.</text>
</comment>
<feature type="binding site" evidence="14">
    <location>
        <position position="240"/>
    </location>
    <ligand>
        <name>Mg(2+)</name>
        <dbReference type="ChEBI" id="CHEBI:18420"/>
    </ligand>
</feature>
<evidence type="ECO:0000256" key="7">
    <source>
        <dbReference type="ARBA" id="ARBA00022801"/>
    </source>
</evidence>
<dbReference type="OrthoDB" id="5818554at2759"/>
<dbReference type="PRINTS" id="PR00113">
    <property type="entry name" value="ALKPHPHTASE"/>
</dbReference>
<keyword evidence="4" id="KW-1003">Cell membrane</keyword>
<dbReference type="InterPro" id="IPR001952">
    <property type="entry name" value="Alkaline_phosphatase"/>
</dbReference>
<feature type="binding site" evidence="14">
    <location>
        <position position="399"/>
    </location>
    <ligand>
        <name>Mg(2+)</name>
        <dbReference type="ChEBI" id="CHEBI:18420"/>
    </ligand>
</feature>
<comment type="similarity">
    <text evidence="2 15">Belongs to the alkaline phosphatase family.</text>
</comment>
<dbReference type="SUPFAM" id="SSF53649">
    <property type="entry name" value="Alkaline phosphatase-like"/>
    <property type="match status" value="1"/>
</dbReference>
<dbReference type="PANTHER" id="PTHR11596:SF91">
    <property type="entry name" value="ALKALINE PHOSPHATASE-RELATED"/>
    <property type="match status" value="1"/>
</dbReference>
<evidence type="ECO:0000256" key="11">
    <source>
        <dbReference type="ARBA" id="ARBA00023180"/>
    </source>
</evidence>
<evidence type="ECO:0000256" key="3">
    <source>
        <dbReference type="ARBA" id="ARBA00012647"/>
    </source>
</evidence>
<evidence type="ECO:0000256" key="4">
    <source>
        <dbReference type="ARBA" id="ARBA00022475"/>
    </source>
</evidence>
<dbReference type="PROSITE" id="PS00123">
    <property type="entry name" value="ALKALINE_PHOSPHATASE"/>
    <property type="match status" value="1"/>
</dbReference>
<dbReference type="AlphaFoldDB" id="A0A226DND0"/>
<gene>
    <name evidence="18" type="ORF">Fcan01_18867</name>
</gene>
<keyword evidence="8 14" id="KW-0862">Zinc</keyword>
<proteinExistence type="inferred from homology"/>
<feature type="active site" description="Phosphoserine intermediate" evidence="13">
    <location>
        <position position="177"/>
    </location>
</feature>
<dbReference type="GO" id="GO:0098552">
    <property type="term" value="C:side of membrane"/>
    <property type="evidence" value="ECO:0007669"/>
    <property type="project" value="UniProtKB-KW"/>
</dbReference>
<dbReference type="Gene3D" id="3.40.720.10">
    <property type="entry name" value="Alkaline Phosphatase, subunit A"/>
    <property type="match status" value="1"/>
</dbReference>
<evidence type="ECO:0000256" key="12">
    <source>
        <dbReference type="ARBA" id="ARBA00023288"/>
    </source>
</evidence>
<dbReference type="Proteomes" id="UP000198287">
    <property type="component" value="Unassembled WGS sequence"/>
</dbReference>
<feature type="binding site" evidence="14">
    <location>
        <position position="242"/>
    </location>
    <ligand>
        <name>Mg(2+)</name>
        <dbReference type="ChEBI" id="CHEBI:18420"/>
    </ligand>
</feature>
<dbReference type="Pfam" id="PF00245">
    <property type="entry name" value="Alk_phosphatase"/>
    <property type="match status" value="1"/>
</dbReference>
<organism evidence="18 19">
    <name type="scientific">Folsomia candida</name>
    <name type="common">Springtail</name>
    <dbReference type="NCBI Taxonomy" id="158441"/>
    <lineage>
        <taxon>Eukaryota</taxon>
        <taxon>Metazoa</taxon>
        <taxon>Ecdysozoa</taxon>
        <taxon>Arthropoda</taxon>
        <taxon>Hexapoda</taxon>
        <taxon>Collembola</taxon>
        <taxon>Entomobryomorpha</taxon>
        <taxon>Isotomoidea</taxon>
        <taxon>Isotomidae</taxon>
        <taxon>Proisotominae</taxon>
        <taxon>Folsomia</taxon>
    </lineage>
</organism>
<evidence type="ECO:0000256" key="5">
    <source>
        <dbReference type="ARBA" id="ARBA00022622"/>
    </source>
</evidence>
<evidence type="ECO:0000256" key="15">
    <source>
        <dbReference type="RuleBase" id="RU003946"/>
    </source>
</evidence>
<dbReference type="InterPro" id="IPR018299">
    <property type="entry name" value="Alkaline_phosphatase_AS"/>
</dbReference>
<feature type="binding site" evidence="14">
    <location>
        <position position="446"/>
    </location>
    <ligand>
        <name>Zn(2+)</name>
        <dbReference type="ChEBI" id="CHEBI:29105"/>
        <label>2</label>
    </ligand>
</feature>
<evidence type="ECO:0000313" key="19">
    <source>
        <dbReference type="Proteomes" id="UP000198287"/>
    </source>
</evidence>
<evidence type="ECO:0000256" key="14">
    <source>
        <dbReference type="PIRSR" id="PIRSR601952-2"/>
    </source>
</evidence>
<dbReference type="EMBL" id="LNIX01000015">
    <property type="protein sequence ID" value="OXA46354.1"/>
    <property type="molecule type" value="Genomic_DNA"/>
</dbReference>
<evidence type="ECO:0000256" key="8">
    <source>
        <dbReference type="ARBA" id="ARBA00022833"/>
    </source>
</evidence>
<keyword evidence="17" id="KW-0812">Transmembrane</keyword>
<dbReference type="EC" id="3.1.3.1" evidence="3 16"/>